<dbReference type="EMBL" id="JADKBR010000010">
    <property type="protein sequence ID" value="MBK8890566.1"/>
    <property type="molecule type" value="Genomic_DNA"/>
</dbReference>
<dbReference type="Proteomes" id="UP000808146">
    <property type="component" value="Unassembled WGS sequence"/>
</dbReference>
<gene>
    <name evidence="2" type="ORF">IPN75_09285</name>
</gene>
<dbReference type="AlphaFoldDB" id="A0A9D7LMY4"/>
<proteinExistence type="predicted"/>
<organism evidence="2 3">
    <name type="scientific">Candidatus Dechloromonas phosphorivorans</name>
    <dbReference type="NCBI Taxonomy" id="2899244"/>
    <lineage>
        <taxon>Bacteria</taxon>
        <taxon>Pseudomonadati</taxon>
        <taxon>Pseudomonadota</taxon>
        <taxon>Betaproteobacteria</taxon>
        <taxon>Rhodocyclales</taxon>
        <taxon>Azonexaceae</taxon>
        <taxon>Dechloromonas</taxon>
    </lineage>
</organism>
<protein>
    <submittedName>
        <fullName evidence="2">Uncharacterized protein</fullName>
    </submittedName>
</protein>
<comment type="caution">
    <text evidence="2">The sequence shown here is derived from an EMBL/GenBank/DDBJ whole genome shotgun (WGS) entry which is preliminary data.</text>
</comment>
<evidence type="ECO:0000313" key="2">
    <source>
        <dbReference type="EMBL" id="MBK8890566.1"/>
    </source>
</evidence>
<feature type="compositionally biased region" description="Polar residues" evidence="1">
    <location>
        <begin position="315"/>
        <end position="327"/>
    </location>
</feature>
<sequence length="485" mass="54510">MIDFKELKRNKQKLIYLLSDPRDDVLFCYVGQTNSSSRFAAHMTRSVEKQLSDASATAKISWIADLRERCLELLIYPLEICDDSIAHIREWEWIGRAEVSPFHILTNGLIDRAIGAAVVGNQSFPALPGMKPNRLALIEKIVEIYVHFTNRIAPPEGVITGYKLLREKIATVVTADQFDAASRATATEFWKSNLGLINWHILSIGAVGNYIENDVRPDPSMPISVLLTNYVPWSLTQQGTISPEQLRIKSRNEFINGLRNTTQAASASEAHLGKCSLQDFPFTESDLRPPRPSKAPVRTPSREIHTSATGEDWQHFSSNKPHPLGNNMSPSELVLRKFERWSARLDDSSYEVRKEAADVMSTLATEQPMLAEKCVQALQAYIQENRYGHLFAALSAVAFLPVNVIWKNPQLINVVASAPLTEELDAERVGDFFLQLIEGNGLARRKEYLKLVIDRARFALSLGHQGGRVQFMKVIDWAEDHGFDS</sequence>
<evidence type="ECO:0000313" key="3">
    <source>
        <dbReference type="Proteomes" id="UP000808146"/>
    </source>
</evidence>
<reference evidence="2" key="1">
    <citation type="submission" date="2020-10" db="EMBL/GenBank/DDBJ databases">
        <title>Connecting structure to function with the recovery of over 1000 high-quality activated sludge metagenome-assembled genomes encoding full-length rRNA genes using long-read sequencing.</title>
        <authorList>
            <person name="Singleton C.M."/>
            <person name="Petriglieri F."/>
            <person name="Kristensen J.M."/>
            <person name="Kirkegaard R.H."/>
            <person name="Michaelsen T.Y."/>
            <person name="Andersen M.H."/>
            <person name="Karst S.M."/>
            <person name="Dueholm M.S."/>
            <person name="Nielsen P.H."/>
            <person name="Albertsen M."/>
        </authorList>
    </citation>
    <scope>NUCLEOTIDE SEQUENCE</scope>
    <source>
        <strain evidence="2">OdNE_18-Q3-R46-58_BAT3C.305</strain>
    </source>
</reference>
<accession>A0A9D7LMY4</accession>
<name>A0A9D7LMY4_9RHOO</name>
<evidence type="ECO:0000256" key="1">
    <source>
        <dbReference type="SAM" id="MobiDB-lite"/>
    </source>
</evidence>
<feature type="region of interest" description="Disordered" evidence="1">
    <location>
        <begin position="283"/>
        <end position="327"/>
    </location>
</feature>